<keyword evidence="2" id="KW-0201">Cytochrome c-type biogenesis</keyword>
<dbReference type="InterPro" id="IPR036249">
    <property type="entry name" value="Thioredoxin-like_sf"/>
</dbReference>
<comment type="caution">
    <text evidence="7">The sequence shown here is derived from an EMBL/GenBank/DDBJ whole genome shotgun (WGS) entry which is preliminary data.</text>
</comment>
<evidence type="ECO:0000256" key="2">
    <source>
        <dbReference type="ARBA" id="ARBA00022748"/>
    </source>
</evidence>
<dbReference type="PANTHER" id="PTHR42852">
    <property type="entry name" value="THIOL:DISULFIDE INTERCHANGE PROTEIN DSBE"/>
    <property type="match status" value="1"/>
</dbReference>
<dbReference type="InterPro" id="IPR050553">
    <property type="entry name" value="Thioredoxin_ResA/DsbE_sf"/>
</dbReference>
<feature type="domain" description="Thioredoxin" evidence="6">
    <location>
        <begin position="73"/>
        <end position="215"/>
    </location>
</feature>
<dbReference type="InterPro" id="IPR013740">
    <property type="entry name" value="Redoxin"/>
</dbReference>
<evidence type="ECO:0000313" key="7">
    <source>
        <dbReference type="EMBL" id="MBP0446406.1"/>
    </source>
</evidence>
<dbReference type="CDD" id="cd02966">
    <property type="entry name" value="TlpA_like_family"/>
    <property type="match status" value="1"/>
</dbReference>
<keyword evidence="8" id="KW-1185">Reference proteome</keyword>
<dbReference type="InterPro" id="IPR013766">
    <property type="entry name" value="Thioredoxin_domain"/>
</dbReference>
<organism evidence="7 8">
    <name type="scientific">Pararoseomonas baculiformis</name>
    <dbReference type="NCBI Taxonomy" id="2820812"/>
    <lineage>
        <taxon>Bacteria</taxon>
        <taxon>Pseudomonadati</taxon>
        <taxon>Pseudomonadota</taxon>
        <taxon>Alphaproteobacteria</taxon>
        <taxon>Acetobacterales</taxon>
        <taxon>Acetobacteraceae</taxon>
        <taxon>Pararoseomonas</taxon>
    </lineage>
</organism>
<protein>
    <submittedName>
        <fullName evidence="7">TlpA family protein disulfide reductase</fullName>
    </submittedName>
</protein>
<dbReference type="Proteomes" id="UP000681594">
    <property type="component" value="Unassembled WGS sequence"/>
</dbReference>
<keyword evidence="4" id="KW-0676">Redox-active center</keyword>
<evidence type="ECO:0000256" key="4">
    <source>
        <dbReference type="ARBA" id="ARBA00023284"/>
    </source>
</evidence>
<proteinExistence type="predicted"/>
<reference evidence="7 8" key="1">
    <citation type="submission" date="2021-03" db="EMBL/GenBank/DDBJ databases">
        <authorList>
            <person name="So Y."/>
        </authorList>
    </citation>
    <scope>NUCLEOTIDE SEQUENCE [LARGE SCALE GENOMIC DNA]</scope>
    <source>
        <strain evidence="7 8">SSH11</strain>
    </source>
</reference>
<name>A0ABS4AHB1_9PROT</name>
<feature type="compositionally biased region" description="Basic residues" evidence="5">
    <location>
        <begin position="1"/>
        <end position="15"/>
    </location>
</feature>
<dbReference type="PROSITE" id="PS51318">
    <property type="entry name" value="TAT"/>
    <property type="match status" value="1"/>
</dbReference>
<dbReference type="SUPFAM" id="SSF52833">
    <property type="entry name" value="Thioredoxin-like"/>
    <property type="match status" value="1"/>
</dbReference>
<dbReference type="Pfam" id="PF08534">
    <property type="entry name" value="Redoxin"/>
    <property type="match status" value="1"/>
</dbReference>
<comment type="subcellular location">
    <subcellularLocation>
        <location evidence="1">Cell envelope</location>
    </subcellularLocation>
</comment>
<dbReference type="Gene3D" id="3.40.30.10">
    <property type="entry name" value="Glutaredoxin"/>
    <property type="match status" value="1"/>
</dbReference>
<evidence type="ECO:0000313" key="8">
    <source>
        <dbReference type="Proteomes" id="UP000681594"/>
    </source>
</evidence>
<dbReference type="PANTHER" id="PTHR42852:SF6">
    <property type="entry name" value="THIOL:DISULFIDE INTERCHANGE PROTEIN DSBE"/>
    <property type="match status" value="1"/>
</dbReference>
<dbReference type="PROSITE" id="PS51352">
    <property type="entry name" value="THIOREDOXIN_2"/>
    <property type="match status" value="1"/>
</dbReference>
<dbReference type="InterPro" id="IPR017937">
    <property type="entry name" value="Thioredoxin_CS"/>
</dbReference>
<evidence type="ECO:0000256" key="1">
    <source>
        <dbReference type="ARBA" id="ARBA00004196"/>
    </source>
</evidence>
<accession>A0ABS4AHB1</accession>
<keyword evidence="3" id="KW-1015">Disulfide bond</keyword>
<evidence type="ECO:0000259" key="6">
    <source>
        <dbReference type="PROSITE" id="PS51352"/>
    </source>
</evidence>
<dbReference type="InterPro" id="IPR006311">
    <property type="entry name" value="TAT_signal"/>
</dbReference>
<sequence>MARPRSARPRPHWPGRRWQGSGAWRGRRARVRRSRSVVSFGRRGALGLLAGGTLGAALPQRPARAQTVGVLREDGPKPLPEFALTDPEGTRREIGHFRGKGVVLNLWATWCPPCVEEMPALDRLAALLAREEILVIPASSDRGGRAQVEPFYTRIGIKNLGIWLDPGSAAMRAFKARGLPTTILIDREGRERGRLEGAAAWDGAALVADVRRLCGEGRKATEPA</sequence>
<gene>
    <name evidence="7" type="ORF">J8J14_16650</name>
</gene>
<feature type="region of interest" description="Disordered" evidence="5">
    <location>
        <begin position="1"/>
        <end position="25"/>
    </location>
</feature>
<evidence type="ECO:0000256" key="5">
    <source>
        <dbReference type="SAM" id="MobiDB-lite"/>
    </source>
</evidence>
<dbReference type="EMBL" id="JAGIZB010000016">
    <property type="protein sequence ID" value="MBP0446406.1"/>
    <property type="molecule type" value="Genomic_DNA"/>
</dbReference>
<dbReference type="PROSITE" id="PS00194">
    <property type="entry name" value="THIOREDOXIN_1"/>
    <property type="match status" value="1"/>
</dbReference>
<evidence type="ECO:0000256" key="3">
    <source>
        <dbReference type="ARBA" id="ARBA00023157"/>
    </source>
</evidence>